<dbReference type="EMBL" id="CP063212">
    <property type="protein sequence ID" value="QOR48592.1"/>
    <property type="molecule type" value="Genomic_DNA"/>
</dbReference>
<dbReference type="Proteomes" id="UP000594961">
    <property type="component" value="Chromosome"/>
</dbReference>
<dbReference type="AlphaFoldDB" id="A0A7M1R2N5"/>
<dbReference type="SUPFAM" id="SSF46946">
    <property type="entry name" value="S13-like H2TH domain"/>
    <property type="match status" value="1"/>
</dbReference>
<evidence type="ECO:0000313" key="3">
    <source>
        <dbReference type="Proteomes" id="UP000594961"/>
    </source>
</evidence>
<accession>A0A7M1R2N5</accession>
<name>A0A7M1R2N5_9ACTO</name>
<sequence length="103" mass="11064">MALPSLTPEERKAALDKAAVARKRRAAIKDDLKAGKIRLSKVLELAKDDPVIAKLKVTSLLQSLPGVGPAKCEAIMEQARIAPSRRVAGLGKHQLAKLIDMFG</sequence>
<organism evidence="2 3">
    <name type="scientific">Trueperella pecoris</name>
    <dbReference type="NCBI Taxonomy" id="2733571"/>
    <lineage>
        <taxon>Bacteria</taxon>
        <taxon>Bacillati</taxon>
        <taxon>Actinomycetota</taxon>
        <taxon>Actinomycetes</taxon>
        <taxon>Actinomycetales</taxon>
        <taxon>Actinomycetaceae</taxon>
        <taxon>Trueperella</taxon>
    </lineage>
</organism>
<reference evidence="2 3" key="1">
    <citation type="submission" date="2020-10" db="EMBL/GenBank/DDBJ databases">
        <title>Trueperella pecoris sp. nov. isolated from bovine and porcine specimens.</title>
        <authorList>
            <person name="Schoenecker L."/>
            <person name="Schnydrig P."/>
            <person name="Brodard I."/>
            <person name="Thomann A."/>
            <person name="Hemphill A."/>
            <person name="Rodriguez-Campos S."/>
            <person name="Perreten V."/>
            <person name="Jores J."/>
            <person name="Kittl S."/>
        </authorList>
    </citation>
    <scope>NUCLEOTIDE SEQUENCE [LARGE SCALE GENOMIC DNA]</scope>
    <source>
        <strain evidence="2 3">19OD0592</strain>
    </source>
</reference>
<feature type="domain" description="Integration host factor-like helix-two turn-helix" evidence="1">
    <location>
        <begin position="32"/>
        <end position="102"/>
    </location>
</feature>
<gene>
    <name evidence="2" type="ORF">INS90_04875</name>
</gene>
<evidence type="ECO:0000313" key="2">
    <source>
        <dbReference type="EMBL" id="QOR48592.1"/>
    </source>
</evidence>
<dbReference type="NCBIfam" id="NF041260">
    <property type="entry name" value="actino_IHF"/>
    <property type="match status" value="1"/>
</dbReference>
<dbReference type="Pfam" id="PF22525">
    <property type="entry name" value="H2TH_5"/>
    <property type="match status" value="1"/>
</dbReference>
<proteinExistence type="predicted"/>
<protein>
    <submittedName>
        <fullName evidence="2">Integration host factor</fullName>
    </submittedName>
</protein>
<dbReference type="GO" id="GO:0003676">
    <property type="term" value="F:nucleic acid binding"/>
    <property type="evidence" value="ECO:0007669"/>
    <property type="project" value="InterPro"/>
</dbReference>
<dbReference type="InterPro" id="IPR047806">
    <property type="entry name" value="IHF_actinobact"/>
</dbReference>
<evidence type="ECO:0000259" key="1">
    <source>
        <dbReference type="Pfam" id="PF22525"/>
    </source>
</evidence>
<dbReference type="InterPro" id="IPR010979">
    <property type="entry name" value="Ribosomal_uS13-like_H2TH"/>
</dbReference>
<dbReference type="RefSeq" id="WP_197555165.1">
    <property type="nucleotide sequence ID" value="NZ_CP063212.1"/>
</dbReference>
<dbReference type="Gene3D" id="1.10.8.50">
    <property type="match status" value="1"/>
</dbReference>
<dbReference type="InterPro" id="IPR055201">
    <property type="entry name" value="IHF-like_H2TH"/>
</dbReference>